<dbReference type="PANTHER" id="PTHR42673">
    <property type="entry name" value="MALEYLACETOACETATE ISOMERASE"/>
    <property type="match status" value="1"/>
</dbReference>
<evidence type="ECO:0008006" key="5">
    <source>
        <dbReference type="Google" id="ProtNLM"/>
    </source>
</evidence>
<feature type="domain" description="GST N-terminal" evidence="1">
    <location>
        <begin position="3"/>
        <end position="85"/>
    </location>
</feature>
<evidence type="ECO:0000313" key="3">
    <source>
        <dbReference type="EMBL" id="GCC36982.1"/>
    </source>
</evidence>
<dbReference type="OrthoDB" id="2309723at2759"/>
<dbReference type="PROSITE" id="PS50405">
    <property type="entry name" value="GST_CTER"/>
    <property type="match status" value="1"/>
</dbReference>
<protein>
    <recommendedName>
        <fullName evidence="5">Glutathione transferase</fullName>
    </recommendedName>
</protein>
<dbReference type="FunFam" id="1.20.1050.10:FF:000046">
    <property type="entry name" value="Glutathione S-transferase rho"/>
    <property type="match status" value="1"/>
</dbReference>
<dbReference type="STRING" id="137246.A0A401T2W3"/>
<organism evidence="3 4">
    <name type="scientific">Chiloscyllium punctatum</name>
    <name type="common">Brownbanded bambooshark</name>
    <name type="synonym">Hemiscyllium punctatum</name>
    <dbReference type="NCBI Taxonomy" id="137246"/>
    <lineage>
        <taxon>Eukaryota</taxon>
        <taxon>Metazoa</taxon>
        <taxon>Chordata</taxon>
        <taxon>Craniata</taxon>
        <taxon>Vertebrata</taxon>
        <taxon>Chondrichthyes</taxon>
        <taxon>Elasmobranchii</taxon>
        <taxon>Galeomorphii</taxon>
        <taxon>Galeoidea</taxon>
        <taxon>Orectolobiformes</taxon>
        <taxon>Hemiscylliidae</taxon>
        <taxon>Chiloscyllium</taxon>
    </lineage>
</organism>
<dbReference type="OMA" id="VPYLCDF"/>
<dbReference type="GO" id="GO:0006559">
    <property type="term" value="P:L-phenylalanine catabolic process"/>
    <property type="evidence" value="ECO:0007669"/>
    <property type="project" value="TreeGrafter"/>
</dbReference>
<dbReference type="InterPro" id="IPR010987">
    <property type="entry name" value="Glutathione-S-Trfase_C-like"/>
</dbReference>
<dbReference type="InterPro" id="IPR004046">
    <property type="entry name" value="GST_C"/>
</dbReference>
<dbReference type="GO" id="GO:0004364">
    <property type="term" value="F:glutathione transferase activity"/>
    <property type="evidence" value="ECO:0007669"/>
    <property type="project" value="TreeGrafter"/>
</dbReference>
<comment type="caution">
    <text evidence="3">The sequence shown here is derived from an EMBL/GenBank/DDBJ whole genome shotgun (WGS) entry which is preliminary data.</text>
</comment>
<dbReference type="InterPro" id="IPR036249">
    <property type="entry name" value="Thioredoxin-like_sf"/>
</dbReference>
<keyword evidence="4" id="KW-1185">Reference proteome</keyword>
<dbReference type="InterPro" id="IPR004045">
    <property type="entry name" value="Glutathione_S-Trfase_N"/>
</dbReference>
<dbReference type="PROSITE" id="PS50404">
    <property type="entry name" value="GST_NTER"/>
    <property type="match status" value="1"/>
</dbReference>
<dbReference type="SFLD" id="SFLDS00019">
    <property type="entry name" value="Glutathione_Transferase_(cytos"/>
    <property type="match status" value="1"/>
</dbReference>
<dbReference type="InterPro" id="IPR040079">
    <property type="entry name" value="Glutathione_S-Trfase"/>
</dbReference>
<dbReference type="AlphaFoldDB" id="A0A401T2W3"/>
<dbReference type="GO" id="GO:0005739">
    <property type="term" value="C:mitochondrion"/>
    <property type="evidence" value="ECO:0007669"/>
    <property type="project" value="TreeGrafter"/>
</dbReference>
<feature type="domain" description="GST C-terminal" evidence="2">
    <location>
        <begin position="92"/>
        <end position="218"/>
    </location>
</feature>
<dbReference type="SFLD" id="SFLDG00358">
    <property type="entry name" value="Main_(cytGST)"/>
    <property type="match status" value="1"/>
</dbReference>
<dbReference type="SUPFAM" id="SSF52833">
    <property type="entry name" value="Thioredoxin-like"/>
    <property type="match status" value="1"/>
</dbReference>
<evidence type="ECO:0000313" key="4">
    <source>
        <dbReference type="Proteomes" id="UP000287033"/>
    </source>
</evidence>
<dbReference type="Proteomes" id="UP000287033">
    <property type="component" value="Unassembled WGS sequence"/>
</dbReference>
<evidence type="ECO:0000259" key="1">
    <source>
        <dbReference type="PROSITE" id="PS50404"/>
    </source>
</evidence>
<dbReference type="SUPFAM" id="SSF47616">
    <property type="entry name" value="GST C-terminal domain-like"/>
    <property type="match status" value="1"/>
</dbReference>
<dbReference type="PANTHER" id="PTHR42673:SF4">
    <property type="entry name" value="MALEYLACETOACETATE ISOMERASE"/>
    <property type="match status" value="1"/>
</dbReference>
<dbReference type="InterPro" id="IPR036282">
    <property type="entry name" value="Glutathione-S-Trfase_C_sf"/>
</dbReference>
<evidence type="ECO:0000259" key="2">
    <source>
        <dbReference type="PROSITE" id="PS50405"/>
    </source>
</evidence>
<name>A0A401T2W3_CHIPU</name>
<dbReference type="CDD" id="cd00299">
    <property type="entry name" value="GST_C_family"/>
    <property type="match status" value="1"/>
</dbReference>
<dbReference type="Pfam" id="PF14497">
    <property type="entry name" value="GST_C_3"/>
    <property type="match status" value="1"/>
</dbReference>
<dbReference type="GO" id="GO:0006749">
    <property type="term" value="P:glutathione metabolic process"/>
    <property type="evidence" value="ECO:0007669"/>
    <property type="project" value="TreeGrafter"/>
</dbReference>
<dbReference type="FunFam" id="3.40.30.10:FF:000221">
    <property type="entry name" value="Glutathione S-transferase rho"/>
    <property type="match status" value="1"/>
</dbReference>
<sequence>MAETMFLFWGSGSPPCWRIMIALEEKKLQGYEQKLLSFERMEHKSSEVLAINPRGQLPSFRHGDTILNESFGACLYLENQFKSQGTQLIPDAGDEQAAVYQRMHEVLTLQDKLGAVIYYNWRVPENERHDSAVERNKKALNEELMLWEGYLEKLGPDSFVTGKNFTMADVMFFPQVAYAVRFGISTDKYPKLMEYYTKVKERPSIQASWPPHWKDSPPTMDILKDV</sequence>
<reference evidence="3 4" key="1">
    <citation type="journal article" date="2018" name="Nat. Ecol. Evol.">
        <title>Shark genomes provide insights into elasmobranch evolution and the origin of vertebrates.</title>
        <authorList>
            <person name="Hara Y"/>
            <person name="Yamaguchi K"/>
            <person name="Onimaru K"/>
            <person name="Kadota M"/>
            <person name="Koyanagi M"/>
            <person name="Keeley SD"/>
            <person name="Tatsumi K"/>
            <person name="Tanaka K"/>
            <person name="Motone F"/>
            <person name="Kageyama Y"/>
            <person name="Nozu R"/>
            <person name="Adachi N"/>
            <person name="Nishimura O"/>
            <person name="Nakagawa R"/>
            <person name="Tanegashima C"/>
            <person name="Kiyatake I"/>
            <person name="Matsumoto R"/>
            <person name="Murakumo K"/>
            <person name="Nishida K"/>
            <person name="Terakita A"/>
            <person name="Kuratani S"/>
            <person name="Sato K"/>
            <person name="Hyodo S Kuraku.S."/>
        </authorList>
    </citation>
    <scope>NUCLEOTIDE SEQUENCE [LARGE SCALE GENOMIC DNA]</scope>
</reference>
<proteinExistence type="predicted"/>
<gene>
    <name evidence="3" type="ORF">chiPu_0015482</name>
</gene>
<dbReference type="Gene3D" id="3.40.30.10">
    <property type="entry name" value="Glutaredoxin"/>
    <property type="match status" value="1"/>
</dbReference>
<dbReference type="CDD" id="cd00570">
    <property type="entry name" value="GST_N_family"/>
    <property type="match status" value="1"/>
</dbReference>
<dbReference type="GO" id="GO:0016034">
    <property type="term" value="F:maleylacetoacetate isomerase activity"/>
    <property type="evidence" value="ECO:0007669"/>
    <property type="project" value="TreeGrafter"/>
</dbReference>
<accession>A0A401T2W3</accession>
<dbReference type="EMBL" id="BEZZ01000922">
    <property type="protein sequence ID" value="GCC36982.1"/>
    <property type="molecule type" value="Genomic_DNA"/>
</dbReference>
<dbReference type="Gene3D" id="1.20.1050.10">
    <property type="match status" value="1"/>
</dbReference>
<dbReference type="Pfam" id="PF13409">
    <property type="entry name" value="GST_N_2"/>
    <property type="match status" value="1"/>
</dbReference>